<name>A0ABV5SK88_9MICO</name>
<dbReference type="EMBL" id="JBHMBL010000001">
    <property type="protein sequence ID" value="MFB9640748.1"/>
    <property type="molecule type" value="Genomic_DNA"/>
</dbReference>
<keyword evidence="2" id="KW-0288">FMN</keyword>
<dbReference type="PANTHER" id="PTHR32332">
    <property type="entry name" value="2-NITROPROPANE DIOXYGENASE"/>
    <property type="match status" value="1"/>
</dbReference>
<sequence>MSRHPAAPPTLSTPWSASLGLTTPIVSAPMGGVAGGRFASAVSRAGALGMIGMGSAGSAAKLAAQLVELERDRAGEPFGIGLVHWGIERDPALLDVALEARPALVSVSFAERFEWVDRVHAIGALAATQVYTAAEALIAADAGVDVIVARGSDGGGHGDPRIGTLALLDAVLDAIEPLGVTPGGGTTTGGAPTPDRPAVLAAGGIGSGRTLAAVLAAGAAGAWIGTALSASTETLTPPAAIEVLLAATGDDTVNTSALDAALGLPWPERFPERVIRNDLVDEWLERVDELRTEAVAIDGADLVALRAAIVAANRDGDHALIPVDAGQGVGLLRESRPVAAILDEFTSTAAALLHRPLGS</sequence>
<dbReference type="PANTHER" id="PTHR32332:SF31">
    <property type="entry name" value="2-NITROPROPANE DIOXYGENASE FAMILY, PUTATIVE (AFU_ORTHOLOGUE AFUA_2G09850)-RELATED"/>
    <property type="match status" value="1"/>
</dbReference>
<accession>A0ABV5SK88</accession>
<evidence type="ECO:0000313" key="4">
    <source>
        <dbReference type="EMBL" id="MFB9640748.1"/>
    </source>
</evidence>
<reference evidence="4 5" key="1">
    <citation type="submission" date="2024-09" db="EMBL/GenBank/DDBJ databases">
        <authorList>
            <person name="Sun Q."/>
            <person name="Mori K."/>
        </authorList>
    </citation>
    <scope>NUCLEOTIDE SEQUENCE [LARGE SCALE GENOMIC DNA]</scope>
    <source>
        <strain evidence="4 5">JCM 14321</strain>
    </source>
</reference>
<dbReference type="CDD" id="cd04730">
    <property type="entry name" value="NPD_like"/>
    <property type="match status" value="1"/>
</dbReference>
<comment type="caution">
    <text evidence="4">The sequence shown here is derived from an EMBL/GenBank/DDBJ whole genome shotgun (WGS) entry which is preliminary data.</text>
</comment>
<evidence type="ECO:0000256" key="3">
    <source>
        <dbReference type="ARBA" id="ARBA00023002"/>
    </source>
</evidence>
<evidence type="ECO:0000313" key="5">
    <source>
        <dbReference type="Proteomes" id="UP001589667"/>
    </source>
</evidence>
<dbReference type="SUPFAM" id="SSF51412">
    <property type="entry name" value="Inosine monophosphate dehydrogenase (IMPDH)"/>
    <property type="match status" value="1"/>
</dbReference>
<dbReference type="EC" id="1.13.12.-" evidence="4"/>
<dbReference type="Pfam" id="PF03060">
    <property type="entry name" value="NMO"/>
    <property type="match status" value="2"/>
</dbReference>
<organism evidence="4 5">
    <name type="scientific">Agromyces lapidis</name>
    <dbReference type="NCBI Taxonomy" id="279574"/>
    <lineage>
        <taxon>Bacteria</taxon>
        <taxon>Bacillati</taxon>
        <taxon>Actinomycetota</taxon>
        <taxon>Actinomycetes</taxon>
        <taxon>Micrococcales</taxon>
        <taxon>Microbacteriaceae</taxon>
        <taxon>Agromyces</taxon>
    </lineage>
</organism>
<dbReference type="GO" id="GO:0016491">
    <property type="term" value="F:oxidoreductase activity"/>
    <property type="evidence" value="ECO:0007669"/>
    <property type="project" value="UniProtKB-KW"/>
</dbReference>
<evidence type="ECO:0000256" key="2">
    <source>
        <dbReference type="ARBA" id="ARBA00022643"/>
    </source>
</evidence>
<keyword evidence="3 4" id="KW-0560">Oxidoreductase</keyword>
<dbReference type="Proteomes" id="UP001589667">
    <property type="component" value="Unassembled WGS sequence"/>
</dbReference>
<evidence type="ECO:0000256" key="1">
    <source>
        <dbReference type="ARBA" id="ARBA00022630"/>
    </source>
</evidence>
<protein>
    <submittedName>
        <fullName evidence="4">NAD(P)H-dependent flavin oxidoreductase</fullName>
        <ecNumber evidence="4">1.13.12.-</ecNumber>
    </submittedName>
</protein>
<dbReference type="InterPro" id="IPR004136">
    <property type="entry name" value="NMO"/>
</dbReference>
<gene>
    <name evidence="4" type="ORF">ACFFQV_00455</name>
</gene>
<keyword evidence="1" id="KW-0285">Flavoprotein</keyword>
<dbReference type="RefSeq" id="WP_246192206.1">
    <property type="nucleotide sequence ID" value="NZ_BAAANI010000008.1"/>
</dbReference>
<dbReference type="Gene3D" id="3.20.20.70">
    <property type="entry name" value="Aldolase class I"/>
    <property type="match status" value="1"/>
</dbReference>
<proteinExistence type="predicted"/>
<dbReference type="InterPro" id="IPR013785">
    <property type="entry name" value="Aldolase_TIM"/>
</dbReference>
<keyword evidence="5" id="KW-1185">Reference proteome</keyword>